<evidence type="ECO:0000259" key="3">
    <source>
        <dbReference type="PROSITE" id="PS51831"/>
    </source>
</evidence>
<dbReference type="GO" id="GO:0000160">
    <property type="term" value="P:phosphorelay signal transduction system"/>
    <property type="evidence" value="ECO:0007669"/>
    <property type="project" value="InterPro"/>
</dbReference>
<accession>A0A935PZB9</accession>
<dbReference type="PROSITE" id="PS51831">
    <property type="entry name" value="HD"/>
    <property type="match status" value="1"/>
</dbReference>
<dbReference type="SUPFAM" id="SSF52172">
    <property type="entry name" value="CheY-like"/>
    <property type="match status" value="1"/>
</dbReference>
<dbReference type="PROSITE" id="PS50110">
    <property type="entry name" value="RESPONSE_REGULATORY"/>
    <property type="match status" value="1"/>
</dbReference>
<dbReference type="SUPFAM" id="SSF109604">
    <property type="entry name" value="HD-domain/PDEase-like"/>
    <property type="match status" value="1"/>
</dbReference>
<dbReference type="InterPro" id="IPR003607">
    <property type="entry name" value="HD/PDEase_dom"/>
</dbReference>
<dbReference type="InterPro" id="IPR001789">
    <property type="entry name" value="Sig_transdc_resp-reg_receiver"/>
</dbReference>
<feature type="domain" description="Response regulatory" evidence="2">
    <location>
        <begin position="4"/>
        <end position="121"/>
    </location>
</feature>
<comment type="caution">
    <text evidence="5">The sequence shown here is derived from an EMBL/GenBank/DDBJ whole genome shotgun (WGS) entry which is preliminary data.</text>
</comment>
<evidence type="ECO:0000259" key="4">
    <source>
        <dbReference type="PROSITE" id="PS51832"/>
    </source>
</evidence>
<gene>
    <name evidence="5" type="ORF">IPJ27_10365</name>
</gene>
<evidence type="ECO:0000313" key="5">
    <source>
        <dbReference type="EMBL" id="MBK7675118.1"/>
    </source>
</evidence>
<dbReference type="PANTHER" id="PTHR45228:SF1">
    <property type="entry name" value="CYCLIC DI-GMP PHOSPHODIESTERASE TM_0186"/>
    <property type="match status" value="1"/>
</dbReference>
<dbReference type="PROSITE" id="PS51832">
    <property type="entry name" value="HD_GYP"/>
    <property type="match status" value="1"/>
</dbReference>
<dbReference type="CDD" id="cd00077">
    <property type="entry name" value="HDc"/>
    <property type="match status" value="1"/>
</dbReference>
<dbReference type="Gene3D" id="1.10.3210.10">
    <property type="entry name" value="Hypothetical protein af1432"/>
    <property type="match status" value="1"/>
</dbReference>
<proteinExistence type="predicted"/>
<dbReference type="Pfam" id="PF00072">
    <property type="entry name" value="Response_reg"/>
    <property type="match status" value="1"/>
</dbReference>
<dbReference type="CDD" id="cd17551">
    <property type="entry name" value="REC_RpfG-like"/>
    <property type="match status" value="1"/>
</dbReference>
<feature type="domain" description="HD" evidence="3">
    <location>
        <begin position="170"/>
        <end position="294"/>
    </location>
</feature>
<dbReference type="InterPro" id="IPR037522">
    <property type="entry name" value="HD_GYP_dom"/>
</dbReference>
<dbReference type="SMART" id="SM00448">
    <property type="entry name" value="REC"/>
    <property type="match status" value="1"/>
</dbReference>
<feature type="modified residue" description="4-aspartylphosphate" evidence="1">
    <location>
        <position position="54"/>
    </location>
</feature>
<feature type="domain" description="HD-GYP" evidence="4">
    <location>
        <begin position="148"/>
        <end position="345"/>
    </location>
</feature>
<evidence type="ECO:0000313" key="6">
    <source>
        <dbReference type="Proteomes" id="UP000697998"/>
    </source>
</evidence>
<dbReference type="InterPro" id="IPR006674">
    <property type="entry name" value="HD_domain"/>
</dbReference>
<keyword evidence="1" id="KW-0597">Phosphoprotein</keyword>
<reference evidence="5 6" key="1">
    <citation type="submission" date="2020-10" db="EMBL/GenBank/DDBJ databases">
        <title>Connecting structure to function with the recovery of over 1000 high-quality activated sludge metagenome-assembled genomes encoding full-length rRNA genes using long-read sequencing.</title>
        <authorList>
            <person name="Singleton C.M."/>
            <person name="Petriglieri F."/>
            <person name="Kristensen J.M."/>
            <person name="Kirkegaard R.H."/>
            <person name="Michaelsen T.Y."/>
            <person name="Andersen M.H."/>
            <person name="Karst S.M."/>
            <person name="Dueholm M.S."/>
            <person name="Nielsen P.H."/>
            <person name="Albertsen M."/>
        </authorList>
    </citation>
    <scope>NUCLEOTIDE SEQUENCE [LARGE SCALE GENOMIC DNA]</scope>
    <source>
        <strain evidence="5">EsbW_18-Q3-R4-48_BATAC.285</strain>
    </source>
</reference>
<dbReference type="InterPro" id="IPR052020">
    <property type="entry name" value="Cyclic_di-GMP/3'3'-cGAMP_PDE"/>
</dbReference>
<dbReference type="AlphaFoldDB" id="A0A935PZB9"/>
<organism evidence="5 6">
    <name type="scientific">Candidatus Accumulibacter proximus</name>
    <dbReference type="NCBI Taxonomy" id="2954385"/>
    <lineage>
        <taxon>Bacteria</taxon>
        <taxon>Pseudomonadati</taxon>
        <taxon>Pseudomonadota</taxon>
        <taxon>Betaproteobacteria</taxon>
        <taxon>Candidatus Accumulibacter</taxon>
    </lineage>
</organism>
<protein>
    <submittedName>
        <fullName evidence="5">Response regulator</fullName>
    </submittedName>
</protein>
<evidence type="ECO:0000256" key="1">
    <source>
        <dbReference type="PROSITE-ProRule" id="PRU00169"/>
    </source>
</evidence>
<dbReference type="Pfam" id="PF13487">
    <property type="entry name" value="HD_5"/>
    <property type="match status" value="1"/>
</dbReference>
<dbReference type="SMART" id="SM00471">
    <property type="entry name" value="HDc"/>
    <property type="match status" value="1"/>
</dbReference>
<dbReference type="Proteomes" id="UP000697998">
    <property type="component" value="Unassembled WGS sequence"/>
</dbReference>
<dbReference type="GO" id="GO:0008081">
    <property type="term" value="F:phosphoric diester hydrolase activity"/>
    <property type="evidence" value="ECO:0007669"/>
    <property type="project" value="UniProtKB-ARBA"/>
</dbReference>
<sequence>MRLSAVIVDDSDVNLLLFKHLIARLEDIEAICFKASLDGLNWCEAHGADIVVVDYMMPAPDGIEFIRRFRQMRGMSDVPVIMVTANNLVETRYQALQAGATDFLTKPIDKNEFGARVRNMAALRRSQKLIADRAALLASEVAAATKTIVERELETIFRLSKAAEYRDPETGRHLLRMAHYSRLIAAGLKLAPEEQQLIFVAAPMHDIGKVGIRDEVLLKPGRLSGEELTEMRLHASIGHDILCGSTSLVLQAAAVIAVSHHEKFDGSGYPYGLAGEEIHLHGRIVALADVFDALTSSRPYKNAWGMDQAAAYIREHSGTHFDPACVAVFFDAWDQVLEIRHNYGDKIDGAS</sequence>
<dbReference type="EMBL" id="JADJMH010000007">
    <property type="protein sequence ID" value="MBK7675118.1"/>
    <property type="molecule type" value="Genomic_DNA"/>
</dbReference>
<dbReference type="InterPro" id="IPR011006">
    <property type="entry name" value="CheY-like_superfamily"/>
</dbReference>
<name>A0A935PZB9_9PROT</name>
<dbReference type="Gene3D" id="3.40.50.2300">
    <property type="match status" value="1"/>
</dbReference>
<dbReference type="PANTHER" id="PTHR45228">
    <property type="entry name" value="CYCLIC DI-GMP PHOSPHODIESTERASE TM_0186-RELATED"/>
    <property type="match status" value="1"/>
</dbReference>
<evidence type="ECO:0000259" key="2">
    <source>
        <dbReference type="PROSITE" id="PS50110"/>
    </source>
</evidence>